<dbReference type="AlphaFoldDB" id="A0A1H2LFX3"/>
<reference evidence="1 4" key="2">
    <citation type="submission" date="2023-08" db="EMBL/GenBank/DDBJ databases">
        <title>Bioegradation of LLDPE and BLDPE plastic by marine bacteria from coast plastic debris.</title>
        <authorList>
            <person name="Rong Z."/>
        </authorList>
    </citation>
    <scope>NUCLEOTIDE SEQUENCE [LARGE SCALE GENOMIC DNA]</scope>
    <source>
        <strain evidence="1 4">Z-2</strain>
    </source>
</reference>
<gene>
    <name evidence="1" type="ORF">RD149_22745</name>
    <name evidence="2" type="ORF">SAMN04488548_136293</name>
</gene>
<dbReference type="Proteomes" id="UP001265083">
    <property type="component" value="Unassembled WGS sequence"/>
</dbReference>
<sequence length="209" mass="22681">MTTKTSTAEFDVLHALKVKGLASDEALAALTGLASDTLTATVDALRESGFVLRREGGRISGTMITPAGREEYERLAAEFVLGDSERVAVGTFHEAFGPINGDFKRICSAWQVRPDETPNDHTDPDYDASVVAELGEVHERVSAALDAVGADIPRLGRYSARLSVALQKVRDGDTAAFARPMYDSYHDIWMELHQDLLLTSGRERGAGDE</sequence>
<evidence type="ECO:0000313" key="4">
    <source>
        <dbReference type="Proteomes" id="UP001265083"/>
    </source>
</evidence>
<dbReference type="Gene3D" id="1.10.10.10">
    <property type="entry name" value="Winged helix-like DNA-binding domain superfamily/Winged helix DNA-binding domain"/>
    <property type="match status" value="1"/>
</dbReference>
<proteinExistence type="predicted"/>
<dbReference type="Proteomes" id="UP000183180">
    <property type="component" value="Unassembled WGS sequence"/>
</dbReference>
<dbReference type="RefSeq" id="WP_005197962.1">
    <property type="nucleotide sequence ID" value="NZ_FNLM01000036.1"/>
</dbReference>
<dbReference type="InterPro" id="IPR036388">
    <property type="entry name" value="WH-like_DNA-bd_sf"/>
</dbReference>
<organism evidence="2 3">
    <name type="scientific">Gordonia westfalica</name>
    <dbReference type="NCBI Taxonomy" id="158898"/>
    <lineage>
        <taxon>Bacteria</taxon>
        <taxon>Bacillati</taxon>
        <taxon>Actinomycetota</taxon>
        <taxon>Actinomycetes</taxon>
        <taxon>Mycobacteriales</taxon>
        <taxon>Gordoniaceae</taxon>
        <taxon>Gordonia</taxon>
    </lineage>
</organism>
<dbReference type="EMBL" id="FNLM01000036">
    <property type="protein sequence ID" value="SDU79920.1"/>
    <property type="molecule type" value="Genomic_DNA"/>
</dbReference>
<dbReference type="OrthoDB" id="3568381at2"/>
<reference evidence="2 3" key="1">
    <citation type="submission" date="2016-10" db="EMBL/GenBank/DDBJ databases">
        <authorList>
            <person name="de Groot N.N."/>
        </authorList>
    </citation>
    <scope>NUCLEOTIDE SEQUENCE [LARGE SCALE GENOMIC DNA]</scope>
    <source>
        <strain evidence="2 3">DSM 44215</strain>
    </source>
</reference>
<evidence type="ECO:0000313" key="1">
    <source>
        <dbReference type="EMBL" id="MDS1116570.1"/>
    </source>
</evidence>
<name>A0A1H2LFX3_9ACTN</name>
<accession>A0A1H2LFX3</accession>
<dbReference type="STRING" id="158898.SAMN04488548_136293"/>
<keyword evidence="4" id="KW-1185">Reference proteome</keyword>
<evidence type="ECO:0000313" key="2">
    <source>
        <dbReference type="EMBL" id="SDU79920.1"/>
    </source>
</evidence>
<evidence type="ECO:0000313" key="3">
    <source>
        <dbReference type="Proteomes" id="UP000183180"/>
    </source>
</evidence>
<protein>
    <submittedName>
        <fullName evidence="1">MarR family winged helix-turn-helix transcriptional regulator</fullName>
    </submittedName>
</protein>
<dbReference type="InterPro" id="IPR036390">
    <property type="entry name" value="WH_DNA-bd_sf"/>
</dbReference>
<dbReference type="SUPFAM" id="SSF46785">
    <property type="entry name" value="Winged helix' DNA-binding domain"/>
    <property type="match status" value="1"/>
</dbReference>
<dbReference type="EMBL" id="JAVLUS010000028">
    <property type="protein sequence ID" value="MDS1116570.1"/>
    <property type="molecule type" value="Genomic_DNA"/>
</dbReference>
<dbReference type="GeneID" id="80260171"/>